<dbReference type="Gene3D" id="3.10.10.10">
    <property type="entry name" value="HIV Type 1 Reverse Transcriptase, subunit A, domain 1"/>
    <property type="match status" value="1"/>
</dbReference>
<dbReference type="PANTHER" id="PTHR15503:SF45">
    <property type="entry name" value="RNA-DIRECTED DNA POLYMERASE HOMOLOG"/>
    <property type="match status" value="1"/>
</dbReference>
<reference evidence="2 3" key="1">
    <citation type="journal article" date="2018" name="Front. Plant Sci.">
        <title>Red Clover (Trifolium pratense) and Zigzag Clover (T. medium) - A Picture of Genomic Similarities and Differences.</title>
        <authorList>
            <person name="Dluhosova J."/>
            <person name="Istvanek J."/>
            <person name="Nedelnik J."/>
            <person name="Repkova J."/>
        </authorList>
    </citation>
    <scope>NUCLEOTIDE SEQUENCE [LARGE SCALE GENOMIC DNA]</scope>
    <source>
        <strain evidence="3">cv. 10/8</strain>
        <tissue evidence="2">Leaf</tissue>
    </source>
</reference>
<feature type="non-terminal residue" evidence="2">
    <location>
        <position position="1"/>
    </location>
</feature>
<dbReference type="Gene3D" id="3.30.70.270">
    <property type="match status" value="1"/>
</dbReference>
<dbReference type="CDD" id="cd01647">
    <property type="entry name" value="RT_LTR"/>
    <property type="match status" value="1"/>
</dbReference>
<dbReference type="AlphaFoldDB" id="A0A392QP81"/>
<dbReference type="InterPro" id="IPR032567">
    <property type="entry name" value="RTL1-rel"/>
</dbReference>
<organism evidence="2 3">
    <name type="scientific">Trifolium medium</name>
    <dbReference type="NCBI Taxonomy" id="97028"/>
    <lineage>
        <taxon>Eukaryota</taxon>
        <taxon>Viridiplantae</taxon>
        <taxon>Streptophyta</taxon>
        <taxon>Embryophyta</taxon>
        <taxon>Tracheophyta</taxon>
        <taxon>Spermatophyta</taxon>
        <taxon>Magnoliopsida</taxon>
        <taxon>eudicotyledons</taxon>
        <taxon>Gunneridae</taxon>
        <taxon>Pentapetalae</taxon>
        <taxon>rosids</taxon>
        <taxon>fabids</taxon>
        <taxon>Fabales</taxon>
        <taxon>Fabaceae</taxon>
        <taxon>Papilionoideae</taxon>
        <taxon>50 kb inversion clade</taxon>
        <taxon>NPAAA clade</taxon>
        <taxon>Hologalegina</taxon>
        <taxon>IRL clade</taxon>
        <taxon>Trifolieae</taxon>
        <taxon>Trifolium</taxon>
    </lineage>
</organism>
<dbReference type="Proteomes" id="UP000265520">
    <property type="component" value="Unassembled WGS sequence"/>
</dbReference>
<name>A0A392QP81_9FABA</name>
<evidence type="ECO:0000313" key="2">
    <source>
        <dbReference type="EMBL" id="MCI26203.1"/>
    </source>
</evidence>
<protein>
    <submittedName>
        <fullName evidence="2">Retrotransposon protein</fullName>
    </submittedName>
</protein>
<dbReference type="SUPFAM" id="SSF56672">
    <property type="entry name" value="DNA/RNA polymerases"/>
    <property type="match status" value="1"/>
</dbReference>
<dbReference type="InterPro" id="IPR043128">
    <property type="entry name" value="Rev_trsase/Diguanyl_cyclase"/>
</dbReference>
<evidence type="ECO:0000313" key="3">
    <source>
        <dbReference type="Proteomes" id="UP000265520"/>
    </source>
</evidence>
<dbReference type="EMBL" id="LXQA010151845">
    <property type="protein sequence ID" value="MCI26203.1"/>
    <property type="molecule type" value="Genomic_DNA"/>
</dbReference>
<feature type="non-terminal residue" evidence="2">
    <location>
        <position position="179"/>
    </location>
</feature>
<comment type="caution">
    <text evidence="2">The sequence shown here is derived from an EMBL/GenBank/DDBJ whole genome shotgun (WGS) entry which is preliminary data.</text>
</comment>
<keyword evidence="3" id="KW-1185">Reference proteome</keyword>
<dbReference type="InterPro" id="IPR043502">
    <property type="entry name" value="DNA/RNA_pol_sf"/>
</dbReference>
<proteinExistence type="predicted"/>
<dbReference type="InterPro" id="IPR000477">
    <property type="entry name" value="RT_dom"/>
</dbReference>
<feature type="domain" description="Reverse transcriptase" evidence="1">
    <location>
        <begin position="116"/>
        <end position="177"/>
    </location>
</feature>
<evidence type="ECO:0000259" key="1">
    <source>
        <dbReference type="Pfam" id="PF00078"/>
    </source>
</evidence>
<dbReference type="Pfam" id="PF00078">
    <property type="entry name" value="RVT_1"/>
    <property type="match status" value="1"/>
</dbReference>
<accession>A0A392QP81</accession>
<dbReference type="PANTHER" id="PTHR15503">
    <property type="entry name" value="LDOC1 RELATED"/>
    <property type="match status" value="1"/>
</dbReference>
<sequence>VARYLSANRLVVTMRNGETEYVSLASIEVTSGVLVEEVCVVQLFQDIFRSENPGFPPIREVEFFIDLNPGTRPISESPYRMAPAELVELKSQIEDLLGKGFIRPSVSPWGAPVLLVKKKDGKSRLCVDYRKLNNATIKNRYPLPRIDNLIDQLKDASVYSKIDLKSGYHQIRVRDEDIQ</sequence>